<name>A0AAE3JIV0_9SPIR</name>
<keyword evidence="2" id="KW-1185">Reference proteome</keyword>
<dbReference type="AlphaFoldDB" id="A0AAE3JIV0"/>
<dbReference type="Proteomes" id="UP001198163">
    <property type="component" value="Unassembled WGS sequence"/>
</dbReference>
<evidence type="ECO:0000313" key="2">
    <source>
        <dbReference type="Proteomes" id="UP001198163"/>
    </source>
</evidence>
<proteinExistence type="predicted"/>
<dbReference type="RefSeq" id="WP_230755213.1">
    <property type="nucleotide sequence ID" value="NZ_JAINWA010000003.1"/>
</dbReference>
<evidence type="ECO:0000313" key="1">
    <source>
        <dbReference type="EMBL" id="MCD1654718.1"/>
    </source>
</evidence>
<protein>
    <submittedName>
        <fullName evidence="1">Uncharacterized protein</fullName>
    </submittedName>
</protein>
<dbReference type="Pfam" id="PF18906">
    <property type="entry name" value="Phage_tube_2"/>
    <property type="match status" value="1"/>
</dbReference>
<sequence length="322" mass="33974">MNINGIDTTLQIGKESVWGTKVPATQNINFLSESFKMEPEFIEEDSVIGSISARDKDIAAFNVSGGYDSILKPENAVSFFALALGLQAAPVSHDGATVAKDHVITPVGANVALPSFTAIVDRKLHVKAYAGCQVGTFEISAKSKDYIRTKVTAICKSEETGTITTLPKPSKKAYKFVNGVCAIDGTPFADVTNVVFSGNNAATVGDHTLGSGLLPSEGGHGIREYSVTLDTKFNAAANSLIETKYKTGDTVEVELTFESPEEIEAGIKHQFEISLPAVLINGGLPNINGKEDLTVSITGVALEKDGVSPCTVTVVSDIATIF</sequence>
<reference evidence="1" key="1">
    <citation type="submission" date="2021-08" db="EMBL/GenBank/DDBJ databases">
        <title>Comparative analyses of Brucepasteria parasyntrophica and Teretinema zuelzerae.</title>
        <authorList>
            <person name="Song Y."/>
            <person name="Brune A."/>
        </authorList>
    </citation>
    <scope>NUCLEOTIDE SEQUENCE</scope>
    <source>
        <strain evidence="1">DSM 1903</strain>
    </source>
</reference>
<organism evidence="1 2">
    <name type="scientific">Teretinema zuelzerae</name>
    <dbReference type="NCBI Taxonomy" id="156"/>
    <lineage>
        <taxon>Bacteria</taxon>
        <taxon>Pseudomonadati</taxon>
        <taxon>Spirochaetota</taxon>
        <taxon>Spirochaetia</taxon>
        <taxon>Spirochaetales</taxon>
        <taxon>Treponemataceae</taxon>
        <taxon>Teretinema</taxon>
    </lineage>
</organism>
<gene>
    <name evidence="1" type="ORF">K7J14_08365</name>
</gene>
<dbReference type="InterPro" id="IPR044000">
    <property type="entry name" value="Phage_tube_2"/>
</dbReference>
<dbReference type="EMBL" id="JAINWA010000003">
    <property type="protein sequence ID" value="MCD1654718.1"/>
    <property type="molecule type" value="Genomic_DNA"/>
</dbReference>
<comment type="caution">
    <text evidence="1">The sequence shown here is derived from an EMBL/GenBank/DDBJ whole genome shotgun (WGS) entry which is preliminary data.</text>
</comment>
<accession>A0AAE3JIV0</accession>